<dbReference type="GO" id="GO:0016020">
    <property type="term" value="C:membrane"/>
    <property type="evidence" value="ECO:0007669"/>
    <property type="project" value="GOC"/>
</dbReference>
<feature type="signal peptide" evidence="5">
    <location>
        <begin position="1"/>
        <end position="19"/>
    </location>
</feature>
<dbReference type="SUPFAM" id="SSF51445">
    <property type="entry name" value="(Trans)glycosidases"/>
    <property type="match status" value="1"/>
</dbReference>
<dbReference type="PANTHER" id="PTHR11069:SF23">
    <property type="entry name" value="LYSOSOMAL ACID GLUCOSYLCERAMIDASE"/>
    <property type="match status" value="1"/>
</dbReference>
<feature type="domain" description="Glycosyl hydrolase family 30 beta sandwich" evidence="7">
    <location>
        <begin position="414"/>
        <end position="479"/>
    </location>
</feature>
<dbReference type="PANTHER" id="PTHR11069">
    <property type="entry name" value="GLUCOSYLCERAMIDASE"/>
    <property type="match status" value="1"/>
</dbReference>
<evidence type="ECO:0000256" key="5">
    <source>
        <dbReference type="SAM" id="SignalP"/>
    </source>
</evidence>
<keyword evidence="9" id="KW-1185">Reference proteome</keyword>
<comment type="similarity">
    <text evidence="1 4">Belongs to the glycosyl hydrolase 30 family.</text>
</comment>
<dbReference type="Pfam" id="PF02055">
    <property type="entry name" value="Glyco_hydro_30"/>
    <property type="match status" value="1"/>
</dbReference>
<dbReference type="GO" id="GO:0004348">
    <property type="term" value="F:glucosylceramidase activity"/>
    <property type="evidence" value="ECO:0007669"/>
    <property type="project" value="InterPro"/>
</dbReference>
<dbReference type="InterPro" id="IPR033452">
    <property type="entry name" value="GH30_C"/>
</dbReference>
<gene>
    <name evidence="8" type="ORF">E2605_10405</name>
</gene>
<dbReference type="Pfam" id="PF17189">
    <property type="entry name" value="Glyco_hydro_30C"/>
    <property type="match status" value="1"/>
</dbReference>
<dbReference type="InterPro" id="IPR033453">
    <property type="entry name" value="Glyco_hydro_30_TIM-barrel"/>
</dbReference>
<dbReference type="Proteomes" id="UP000297861">
    <property type="component" value="Unassembled WGS sequence"/>
</dbReference>
<evidence type="ECO:0000256" key="1">
    <source>
        <dbReference type="ARBA" id="ARBA00005382"/>
    </source>
</evidence>
<dbReference type="InterPro" id="IPR013780">
    <property type="entry name" value="Glyco_hydro_b"/>
</dbReference>
<dbReference type="PRINTS" id="PR00843">
    <property type="entry name" value="GLHYDRLASE30"/>
</dbReference>
<dbReference type="GO" id="GO:0006680">
    <property type="term" value="P:glucosylceramide catabolic process"/>
    <property type="evidence" value="ECO:0007669"/>
    <property type="project" value="TreeGrafter"/>
</dbReference>
<protein>
    <submittedName>
        <fullName evidence="8">Glucan endo-1,6-beta-glucosidase</fullName>
    </submittedName>
</protein>
<dbReference type="InterPro" id="IPR001139">
    <property type="entry name" value="Glyco_hydro_30"/>
</dbReference>
<dbReference type="Gene3D" id="3.20.20.80">
    <property type="entry name" value="Glycosidases"/>
    <property type="match status" value="1"/>
</dbReference>
<organism evidence="8 9">
    <name type="scientific">Dysgonomonas capnocytophagoides</name>
    <dbReference type="NCBI Taxonomy" id="45254"/>
    <lineage>
        <taxon>Bacteria</taxon>
        <taxon>Pseudomonadati</taxon>
        <taxon>Bacteroidota</taxon>
        <taxon>Bacteroidia</taxon>
        <taxon>Bacteroidales</taxon>
        <taxon>Dysgonomonadaceae</taxon>
        <taxon>Dysgonomonas</taxon>
    </lineage>
</organism>
<dbReference type="PROSITE" id="PS51257">
    <property type="entry name" value="PROKAR_LIPOPROTEIN"/>
    <property type="match status" value="1"/>
</dbReference>
<evidence type="ECO:0000256" key="3">
    <source>
        <dbReference type="ARBA" id="ARBA00022801"/>
    </source>
</evidence>
<accession>A0A4Y8L3D6</accession>
<dbReference type="InterPro" id="IPR017853">
    <property type="entry name" value="GH"/>
</dbReference>
<dbReference type="EMBL" id="SOML01000006">
    <property type="protein sequence ID" value="TFD96002.1"/>
    <property type="molecule type" value="Genomic_DNA"/>
</dbReference>
<feature type="domain" description="Glycosyl hydrolase family 30 TIM-barrel" evidence="6">
    <location>
        <begin position="80"/>
        <end position="410"/>
    </location>
</feature>
<proteinExistence type="inferred from homology"/>
<dbReference type="RefSeq" id="WP_026627699.1">
    <property type="nucleotide sequence ID" value="NZ_JAWZLG010000017.1"/>
</dbReference>
<evidence type="ECO:0000256" key="4">
    <source>
        <dbReference type="RuleBase" id="RU361188"/>
    </source>
</evidence>
<reference evidence="8 9" key="1">
    <citation type="submission" date="2019-03" db="EMBL/GenBank/DDBJ databases">
        <title>San Antonio Military Medical Center submission to MRSN (WRAIR), pending publication.</title>
        <authorList>
            <person name="Blyth D.M."/>
            <person name="Mccarthy S.L."/>
            <person name="Schall S.E."/>
            <person name="Stam J.A."/>
            <person name="Ong A.C."/>
            <person name="Mcgann P.T."/>
        </authorList>
    </citation>
    <scope>NUCLEOTIDE SEQUENCE [LARGE SCALE GENOMIC DNA]</scope>
    <source>
        <strain evidence="8 9">MRSN571793</strain>
    </source>
</reference>
<keyword evidence="2 5" id="KW-0732">Signal</keyword>
<sequence length="482" mass="53209">MKKYLIPIFSLLLATSCIDYNTDSGFSDDNEQNPTENNEVRMWLTTQSKIYLNKELSIDYTNDITDVVVRIDPSTKYQTIDGFGGTLTGSSAYLLQQMSAEKRAQVLKDLFDTKEGAGLESIRIAIGASDFSMDLYTYCDKQGIENFAIPEIDKRDLIPVLKEILAINPNIKLIASPWSPPAWMKSSGKLNLGTLKGPEVYDDYATYFVKYVQAMKAEGITIDAITLQNEADFESGVHPSMKMSWQEQAEIIGKYIGPKFKAAGITTKILVLDHNFDIYNYAINVLSDAVANPYIDGTAFHGYAGKPSAINEVKTAFPTKSIYETELSGGDWNTGTEMETMFYYISDFMVPCMQNGSSNFMMFNIALNSQHGPVTPGGTFCEDCRGIVTIDGDDAKKELEYYMLSHFSKVCRTGAKMISTSFTGAFPEGATATAFLNPDGSRGLVVVNESGNNINMTVKDQTNGKRIVYSVPNSSVASFLLK</sequence>
<comment type="caution">
    <text evidence="8">The sequence shown here is derived from an EMBL/GenBank/DDBJ whole genome shotgun (WGS) entry which is preliminary data.</text>
</comment>
<evidence type="ECO:0000259" key="6">
    <source>
        <dbReference type="Pfam" id="PF02055"/>
    </source>
</evidence>
<dbReference type="OrthoDB" id="9806701at2"/>
<keyword evidence="4" id="KW-0326">Glycosidase</keyword>
<evidence type="ECO:0000313" key="8">
    <source>
        <dbReference type="EMBL" id="TFD96002.1"/>
    </source>
</evidence>
<dbReference type="Gene3D" id="2.60.40.1180">
    <property type="entry name" value="Golgi alpha-mannosidase II"/>
    <property type="match status" value="1"/>
</dbReference>
<evidence type="ECO:0000256" key="2">
    <source>
        <dbReference type="ARBA" id="ARBA00022729"/>
    </source>
</evidence>
<keyword evidence="3 4" id="KW-0378">Hydrolase</keyword>
<dbReference type="STRING" id="1121485.GCA_000426485_00412"/>
<dbReference type="AlphaFoldDB" id="A0A4Y8L3D6"/>
<name>A0A4Y8L3D6_9BACT</name>
<feature type="chain" id="PRO_5021421343" evidence="5">
    <location>
        <begin position="20"/>
        <end position="482"/>
    </location>
</feature>
<evidence type="ECO:0000313" key="9">
    <source>
        <dbReference type="Proteomes" id="UP000297861"/>
    </source>
</evidence>
<evidence type="ECO:0000259" key="7">
    <source>
        <dbReference type="Pfam" id="PF17189"/>
    </source>
</evidence>